<keyword evidence="1" id="KW-0456">Lyase</keyword>
<dbReference type="GO" id="GO:0019634">
    <property type="term" value="P:organic phosphonate metabolic process"/>
    <property type="evidence" value="ECO:0007669"/>
    <property type="project" value="InterPro"/>
</dbReference>
<dbReference type="InterPro" id="IPR008772">
    <property type="entry name" value="Phosphonate_metab_PhnH"/>
</dbReference>
<dbReference type="Proteomes" id="UP000306223">
    <property type="component" value="Unassembled WGS sequence"/>
</dbReference>
<dbReference type="PIRSF" id="PIRSF020680">
    <property type="entry name" value="PhnH"/>
    <property type="match status" value="1"/>
</dbReference>
<dbReference type="OrthoDB" id="9814509at2"/>
<accession>A0A4U0QRI6</accession>
<name>A0A4U0QRI6_9RHOB</name>
<dbReference type="RefSeq" id="WP_136856457.1">
    <property type="nucleotide sequence ID" value="NZ_SUNH01000011.1"/>
</dbReference>
<dbReference type="SUPFAM" id="SSF159709">
    <property type="entry name" value="PhnH-like"/>
    <property type="match status" value="1"/>
</dbReference>
<dbReference type="AlphaFoldDB" id="A0A4U0QRI6"/>
<proteinExistence type="predicted"/>
<dbReference type="GO" id="GO:0016829">
    <property type="term" value="F:lyase activity"/>
    <property type="evidence" value="ECO:0007669"/>
    <property type="project" value="UniProtKB-KW"/>
</dbReference>
<keyword evidence="2" id="KW-1185">Reference proteome</keyword>
<dbReference type="Gene3D" id="3.40.50.11310">
    <property type="entry name" value="Bacterial phosphonate metabolism protein PhnH"/>
    <property type="match status" value="1"/>
</dbReference>
<dbReference type="Pfam" id="PF05845">
    <property type="entry name" value="PhnH"/>
    <property type="match status" value="1"/>
</dbReference>
<gene>
    <name evidence="1" type="primary">phnH</name>
    <name evidence="1" type="ORF">FA740_09095</name>
</gene>
<evidence type="ECO:0000313" key="2">
    <source>
        <dbReference type="Proteomes" id="UP000306223"/>
    </source>
</evidence>
<protein>
    <submittedName>
        <fullName evidence="1">Phosphonate C-P lyase system protein PhnH</fullName>
    </submittedName>
</protein>
<dbReference type="NCBIfam" id="TIGR03292">
    <property type="entry name" value="PhnH_redo"/>
    <property type="match status" value="1"/>
</dbReference>
<reference evidence="1 2" key="1">
    <citation type="submission" date="2019-04" db="EMBL/GenBank/DDBJ databases">
        <authorList>
            <person name="Li J."/>
        </authorList>
    </citation>
    <scope>NUCLEOTIDE SEQUENCE [LARGE SCALE GENOMIC DNA]</scope>
    <source>
        <strain evidence="1 2">CCTCC AB2016182</strain>
    </source>
</reference>
<dbReference type="InterPro" id="IPR038058">
    <property type="entry name" value="PhnH-like_sp"/>
</dbReference>
<sequence>MTALTGGFADPAIQSAQGFRVLMQAMARPGTIHDLALAVPPAPLGRAAGTVALLLADPTTPLHLAQGHDAIRDWLAFHAGCPLVGPDRAALALGRWDDLLPLDRFAIGLPDYPDRSATLIVALDRLEAQGARLTGPGIRDQVSLSLPDIAPFRANRALFPMGLDFILTCGDRIACLPRSTVVEDA</sequence>
<dbReference type="EMBL" id="SUNH01000011">
    <property type="protein sequence ID" value="TJZ84609.1"/>
    <property type="molecule type" value="Genomic_DNA"/>
</dbReference>
<comment type="caution">
    <text evidence="1">The sequence shown here is derived from an EMBL/GenBank/DDBJ whole genome shotgun (WGS) entry which is preliminary data.</text>
</comment>
<evidence type="ECO:0000313" key="1">
    <source>
        <dbReference type="EMBL" id="TJZ84609.1"/>
    </source>
</evidence>
<organism evidence="1 2">
    <name type="scientific">Paracoccus hibiscisoli</name>
    <dbReference type="NCBI Taxonomy" id="2023261"/>
    <lineage>
        <taxon>Bacteria</taxon>
        <taxon>Pseudomonadati</taxon>
        <taxon>Pseudomonadota</taxon>
        <taxon>Alphaproteobacteria</taxon>
        <taxon>Rhodobacterales</taxon>
        <taxon>Paracoccaceae</taxon>
        <taxon>Paracoccus</taxon>
    </lineage>
</organism>